<evidence type="ECO:0000256" key="9">
    <source>
        <dbReference type="RuleBase" id="RU003945"/>
    </source>
</evidence>
<evidence type="ECO:0000256" key="11">
    <source>
        <dbReference type="SAM" id="Phobius"/>
    </source>
</evidence>
<feature type="domain" description="Membrane insertase YidC/Oxa/ALB C-terminal" evidence="12">
    <location>
        <begin position="499"/>
        <end position="703"/>
    </location>
</feature>
<evidence type="ECO:0000256" key="4">
    <source>
        <dbReference type="ARBA" id="ARBA00022692"/>
    </source>
</evidence>
<dbReference type="PANTHER" id="PTHR12428:SF65">
    <property type="entry name" value="CYTOCHROME C OXIDASE ASSEMBLY PROTEIN COX18, MITOCHONDRIAL"/>
    <property type="match status" value="1"/>
</dbReference>
<dbReference type="Pfam" id="PF02096">
    <property type="entry name" value="60KD_IMP"/>
    <property type="match status" value="1"/>
</dbReference>
<evidence type="ECO:0000256" key="5">
    <source>
        <dbReference type="ARBA" id="ARBA00022927"/>
    </source>
</evidence>
<dbReference type="PATRIC" id="fig|1316930.3.peg.65"/>
<evidence type="ECO:0000256" key="1">
    <source>
        <dbReference type="ARBA" id="ARBA00004651"/>
    </source>
</evidence>
<dbReference type="HOGENOM" id="CLU_031187_0_0_14"/>
<keyword evidence="7 11" id="KW-0472">Membrane</keyword>
<dbReference type="GO" id="GO:0051205">
    <property type="term" value="P:protein insertion into membrane"/>
    <property type="evidence" value="ECO:0007669"/>
    <property type="project" value="TreeGrafter"/>
</dbReference>
<feature type="coiled-coil region" evidence="10">
    <location>
        <begin position="383"/>
        <end position="428"/>
    </location>
</feature>
<dbReference type="InterPro" id="IPR028055">
    <property type="entry name" value="YidC/Oxa/ALB_C"/>
</dbReference>
<keyword evidence="3" id="KW-1003">Cell membrane</keyword>
<dbReference type="CDD" id="cd20070">
    <property type="entry name" value="5TM_YidC_Alb3"/>
    <property type="match status" value="1"/>
</dbReference>
<keyword evidence="10" id="KW-0175">Coiled coil</keyword>
<comment type="similarity">
    <text evidence="9">Belongs to the OXA1/ALB3/YidC family.</text>
</comment>
<dbReference type="NCBIfam" id="TIGR03592">
    <property type="entry name" value="yidC_oxa1_cterm"/>
    <property type="match status" value="1"/>
</dbReference>
<evidence type="ECO:0000313" key="13">
    <source>
        <dbReference type="EMBL" id="AIA33654.1"/>
    </source>
</evidence>
<proteinExistence type="inferred from homology"/>
<dbReference type="KEGG" id="mbq:K668_00310"/>
<evidence type="ECO:0000256" key="2">
    <source>
        <dbReference type="ARBA" id="ARBA00022448"/>
    </source>
</evidence>
<protein>
    <submittedName>
        <fullName evidence="13">Inner membrane protein translocase component YidC</fullName>
    </submittedName>
</protein>
<dbReference type="AlphaFoldDB" id="A0A059XYD4"/>
<feature type="transmembrane region" description="Helical" evidence="11">
    <location>
        <begin position="29"/>
        <end position="48"/>
    </location>
</feature>
<sequence length="721" mass="83856">MKEYRSNNFNYFSNEDRQKEKKKSAWKKVWFWIKIVFYVLLFGIAMTGCVQSCVVKSSNYTGNGIEFYTSKENVSPHVTTLDTSHKLTKEENTYLKDNKINIELENDDQLYFEKNDGANFHLSHKNYGEIIKNLRSAHQGSYGAYKNWNVAIQLRDHDKKLWNNQPIIKGTGDNSNNYLFAVQPVEDPSAKSSYKTIYSPNEYKEWLLIDPSFDFDANFVYDKDKNIFKINPNSTKLINEGKFISNLDVNSSNDKKKKNDKNAFIYDKELSYLTFANRNNFTGFAKFRRDIFETLATNTFYSDKSKYYKKALSQVEKTLKNGNYSVDYNGFNKYFVDKIKNKKSNELEFAPNVFYALKYYNKALNKYANELNFSALNQISPVKNSVIEEINSLSNDYNKINDKNSKEATDLRKKITALNEQLRNSSRLLAPAPYSSMTINLNDAVKIPYAGDEPQRVIYNWADAWKLGPFYGLLVFPTAWLSAHLSTSLSHLGGWGTIIVILVLTIILRSAMLAITFKQTVNQSKQEELKSKKAKIDAKYAEFKNNKQMKARQQQEVAELYKKHGINPFDAFVTMLISLPIFIMMWRVIQSLPEFKSTVWLGISFAETSWRRLFFSGEWQYLGVLLVVAIVQGVAQFLPQILNRKKFKERTSLEEEKALKKANRTQRIMTIVFFFVTLIFSAGLQVYWIISGLWTIIQTLSIHQFKKSTYYRRKYLDKHKA</sequence>
<evidence type="ECO:0000256" key="3">
    <source>
        <dbReference type="ARBA" id="ARBA00022475"/>
    </source>
</evidence>
<dbReference type="NCBIfam" id="NF002569">
    <property type="entry name" value="PRK02201.1-4"/>
    <property type="match status" value="1"/>
</dbReference>
<feature type="transmembrane region" description="Helical" evidence="11">
    <location>
        <begin position="668"/>
        <end position="690"/>
    </location>
</feature>
<feature type="transmembrane region" description="Helical" evidence="11">
    <location>
        <begin position="619"/>
        <end position="638"/>
    </location>
</feature>
<comment type="subcellular location">
    <subcellularLocation>
        <location evidence="1">Cell membrane</location>
        <topology evidence="1">Multi-pass membrane protein</topology>
    </subcellularLocation>
    <subcellularLocation>
        <location evidence="9">Membrane</location>
        <topology evidence="9">Multi-pass membrane protein</topology>
    </subcellularLocation>
</comment>
<feature type="transmembrane region" description="Helical" evidence="11">
    <location>
        <begin position="569"/>
        <end position="589"/>
    </location>
</feature>
<evidence type="ECO:0000256" key="6">
    <source>
        <dbReference type="ARBA" id="ARBA00022989"/>
    </source>
</evidence>
<dbReference type="InterPro" id="IPR001708">
    <property type="entry name" value="YidC/ALB3/OXA1/COX18"/>
</dbReference>
<evidence type="ECO:0000256" key="8">
    <source>
        <dbReference type="ARBA" id="ARBA00023186"/>
    </source>
</evidence>
<gene>
    <name evidence="13" type="ORF">K668_00310</name>
</gene>
<dbReference type="NCBIfam" id="NF002567">
    <property type="entry name" value="PRK02201.1-2"/>
    <property type="match status" value="1"/>
</dbReference>
<feature type="transmembrane region" description="Helical" evidence="11">
    <location>
        <begin position="492"/>
        <end position="515"/>
    </location>
</feature>
<dbReference type="GO" id="GO:0015031">
    <property type="term" value="P:protein transport"/>
    <property type="evidence" value="ECO:0007669"/>
    <property type="project" value="UniProtKB-KW"/>
</dbReference>
<dbReference type="GO" id="GO:0032977">
    <property type="term" value="F:membrane insertase activity"/>
    <property type="evidence" value="ECO:0007669"/>
    <property type="project" value="InterPro"/>
</dbReference>
<keyword evidence="2" id="KW-0813">Transport</keyword>
<evidence type="ECO:0000256" key="7">
    <source>
        <dbReference type="ARBA" id="ARBA00023136"/>
    </source>
</evidence>
<evidence type="ECO:0000256" key="10">
    <source>
        <dbReference type="SAM" id="Coils"/>
    </source>
</evidence>
<dbReference type="PANTHER" id="PTHR12428">
    <property type="entry name" value="OXA1"/>
    <property type="match status" value="1"/>
</dbReference>
<organism evidence="13 14">
    <name type="scientific">Mycoplasmopsis bovis CQ-W70</name>
    <dbReference type="NCBI Taxonomy" id="1316930"/>
    <lineage>
        <taxon>Bacteria</taxon>
        <taxon>Bacillati</taxon>
        <taxon>Mycoplasmatota</taxon>
        <taxon>Mycoplasmoidales</taxon>
        <taxon>Metamycoplasmataceae</taxon>
        <taxon>Mycoplasmopsis</taxon>
    </lineage>
</organism>
<dbReference type="GO" id="GO:0005886">
    <property type="term" value="C:plasma membrane"/>
    <property type="evidence" value="ECO:0007669"/>
    <property type="project" value="UniProtKB-SubCell"/>
</dbReference>
<dbReference type="EMBL" id="CP005933">
    <property type="protein sequence ID" value="AIA33654.1"/>
    <property type="molecule type" value="Genomic_DNA"/>
</dbReference>
<reference evidence="13 14" key="1">
    <citation type="submission" date="2013-04" db="EMBL/GenBank/DDBJ databases">
        <authorList>
            <person name="Lin L."/>
            <person name="Zeng Z."/>
            <person name="Xie J."/>
            <person name="Luo L."/>
            <person name="Yang Z."/>
            <person name="Liang W."/>
            <person name="Lin H."/>
            <person name="Dong C."/>
            <person name="Sun Y."/>
        </authorList>
    </citation>
    <scope>NUCLEOTIDE SEQUENCE [LARGE SCALE GENOMIC DNA]</scope>
    <source>
        <strain evidence="13 14">CQ-W70</strain>
    </source>
</reference>
<dbReference type="RefSeq" id="WP_013954526.1">
    <property type="nucleotide sequence ID" value="NZ_CP005933.1"/>
</dbReference>
<evidence type="ECO:0000259" key="12">
    <source>
        <dbReference type="Pfam" id="PF02096"/>
    </source>
</evidence>
<keyword evidence="4 9" id="KW-0812">Transmembrane</keyword>
<accession>A0A059XYD4</accession>
<dbReference type="InterPro" id="IPR047196">
    <property type="entry name" value="YidC_ALB_C"/>
</dbReference>
<keyword evidence="6 11" id="KW-1133">Transmembrane helix</keyword>
<dbReference type="Proteomes" id="UP000027182">
    <property type="component" value="Chromosome"/>
</dbReference>
<keyword evidence="5" id="KW-0653">Protein transport</keyword>
<name>A0A059XYD4_MYCBV</name>
<keyword evidence="8" id="KW-0143">Chaperone</keyword>
<evidence type="ECO:0000313" key="14">
    <source>
        <dbReference type="Proteomes" id="UP000027182"/>
    </source>
</evidence>